<keyword evidence="6" id="KW-1185">Reference proteome</keyword>
<organism evidence="5 6">
    <name type="scientific">Pocillopora meandrina</name>
    <dbReference type="NCBI Taxonomy" id="46732"/>
    <lineage>
        <taxon>Eukaryota</taxon>
        <taxon>Metazoa</taxon>
        <taxon>Cnidaria</taxon>
        <taxon>Anthozoa</taxon>
        <taxon>Hexacorallia</taxon>
        <taxon>Scleractinia</taxon>
        <taxon>Astrocoeniina</taxon>
        <taxon>Pocilloporidae</taxon>
        <taxon>Pocillopora</taxon>
    </lineage>
</organism>
<feature type="compositionally biased region" description="Basic and acidic residues" evidence="4">
    <location>
        <begin position="320"/>
        <end position="330"/>
    </location>
</feature>
<comment type="caution">
    <text evidence="5">The sequence shown here is derived from an EMBL/GenBank/DDBJ whole genome shotgun (WGS) entry which is preliminary data.</text>
</comment>
<sequence length="1173" mass="131485">MADAEEETEVTPPRLSASDFDIFAEKLLTHQLLLTALELHTELVEAGLEIPRLRDFFSNPGNFERQYQTTTLSGSAHSPVIPRTSSIATIDSLDDYARYSDDGARDTDEKVAVLEFELRKAHETIKALRGSLTEATETETPASESSHGENIDRDHSSGGDSLRPHEKRALNFLVNEYLLKNGYRMTSVTFSDENADQDFDDWDDVGLNTAKPPDLLHLYRDYGHHTVPEVMLVLKSVKEEKANLEAEYAKLQEECKQLQEGIGELKYENHTLNETVEKLESEIKEIVNSSHLTERASLSVEKSIESSETDTDTDGVTAEHISESTTKNEDATDGTENNDAVEISERGNVPNEEGNGDAAEKLQTSEELGSKDPEENLPDDGSHQRNTADVELTQQKGDDPQVTPFSPSSQPSGNEEKDQTSSRTTSSLFRDTLLTFTHVQLENRLSNEVCKLSNADENVVLIVARCLPHIVPNVLLNKREELIPVILCSAIHHPAVKERDNLLHMLFNLIKRPDEDQRQMIMSGCAAFAQVVGPTRIEAELLPQWWEQIGHKYVERRLLVAEACGGLAPYLPDYIRSSLVWSMLKQMLSDDRNEAVREAVTKSLGLVVAFMENVDKYQQAYELLEETLFDPSEKVAKTSREVFLPSFAAWAQDLDKVESHLFTSLISIVENALKDLEQVHELANDSEDTEKVHKTFEAIHDRLARSVQVISSLIPVLFALVLRTAPFSKKPEEVEKYNVPVAPGRLLTPQSPLTDIETIFGGNQAVAFHVRRFDKHVSEDHFDSWDSLTWIHYECLPNLCDIVGKVHVSLTDCVQQLISLFRSLCITLGKPYSDKKIKPFCMQRLNVLSLDEEKRESLLSSASLPVLAAGVLGCFDSEDDMSELTSLLRNSVIALAEASASLEGPIIMYQELSTSSRYLEVLIGVLWEIVVHSSSLVRCCAAPLFTVLMKGVDLDLISRKVLPALVTLASDSQMSVRTAAIPAFGAIVENVTDKMILEKVYVQFQSFLEDPQYKDQHELQATMIRTFGKVAPHAEPHFRDEVLLPRLVVMATINNQSQDDTRRREIALELMEAYVSLTCCFISIDVLNDYIIPGLRAVKQDIEALAPECEETVHVLLRECEVKADQKSLSHLPSSSKIGQEIKSTFISGFHRLKDAQRPKMADIFKKKDRFDS</sequence>
<dbReference type="InterPro" id="IPR011989">
    <property type="entry name" value="ARM-like"/>
</dbReference>
<keyword evidence="3" id="KW-0175">Coiled coil</keyword>
<dbReference type="Proteomes" id="UP001159428">
    <property type="component" value="Unassembled WGS sequence"/>
</dbReference>
<evidence type="ECO:0000256" key="3">
    <source>
        <dbReference type="SAM" id="Coils"/>
    </source>
</evidence>
<dbReference type="GO" id="GO:0055037">
    <property type="term" value="C:recycling endosome"/>
    <property type="evidence" value="ECO:0007669"/>
    <property type="project" value="TreeGrafter"/>
</dbReference>
<feature type="compositionally biased region" description="Low complexity" evidence="4">
    <location>
        <begin position="131"/>
        <end position="145"/>
    </location>
</feature>
<dbReference type="InterPro" id="IPR006594">
    <property type="entry name" value="LisH"/>
</dbReference>
<name>A0AAU9W2Z2_9CNID</name>
<dbReference type="PROSITE" id="PS50077">
    <property type="entry name" value="HEAT_REPEAT"/>
    <property type="match status" value="1"/>
</dbReference>
<keyword evidence="1" id="KW-0677">Repeat</keyword>
<dbReference type="PANTHER" id="PTHR32059">
    <property type="entry name" value="RAB11-BINDING PROTEIN RELCH"/>
    <property type="match status" value="1"/>
</dbReference>
<dbReference type="InterPro" id="IPR040362">
    <property type="entry name" value="RELCH"/>
</dbReference>
<dbReference type="InterPro" id="IPR000357">
    <property type="entry name" value="HEAT"/>
</dbReference>
<evidence type="ECO:0008006" key="7">
    <source>
        <dbReference type="Google" id="ProtNLM"/>
    </source>
</evidence>
<evidence type="ECO:0000313" key="5">
    <source>
        <dbReference type="EMBL" id="CAH3042380.1"/>
    </source>
</evidence>
<feature type="repeat" description="HEAT" evidence="2">
    <location>
        <begin position="961"/>
        <end position="999"/>
    </location>
</feature>
<reference evidence="5 6" key="1">
    <citation type="submission" date="2022-05" db="EMBL/GenBank/DDBJ databases">
        <authorList>
            <consortium name="Genoscope - CEA"/>
            <person name="William W."/>
        </authorList>
    </citation>
    <scope>NUCLEOTIDE SEQUENCE [LARGE SCALE GENOMIC DNA]</scope>
</reference>
<evidence type="ECO:0000256" key="1">
    <source>
        <dbReference type="ARBA" id="ARBA00022737"/>
    </source>
</evidence>
<feature type="compositionally biased region" description="Basic and acidic residues" evidence="4">
    <location>
        <begin position="146"/>
        <end position="164"/>
    </location>
</feature>
<feature type="coiled-coil region" evidence="3">
    <location>
        <begin position="234"/>
        <end position="289"/>
    </location>
</feature>
<dbReference type="PROSITE" id="PS50896">
    <property type="entry name" value="LISH"/>
    <property type="match status" value="1"/>
</dbReference>
<proteinExistence type="predicted"/>
<evidence type="ECO:0000256" key="2">
    <source>
        <dbReference type="PROSITE-ProRule" id="PRU00103"/>
    </source>
</evidence>
<dbReference type="GO" id="GO:0005802">
    <property type="term" value="C:trans-Golgi network"/>
    <property type="evidence" value="ECO:0007669"/>
    <property type="project" value="InterPro"/>
</dbReference>
<dbReference type="EMBL" id="CALNXJ010000006">
    <property type="protein sequence ID" value="CAH3042380.1"/>
    <property type="molecule type" value="Genomic_DNA"/>
</dbReference>
<evidence type="ECO:0000256" key="4">
    <source>
        <dbReference type="SAM" id="MobiDB-lite"/>
    </source>
</evidence>
<dbReference type="GO" id="GO:0032367">
    <property type="term" value="P:intracellular cholesterol transport"/>
    <property type="evidence" value="ECO:0007669"/>
    <property type="project" value="InterPro"/>
</dbReference>
<dbReference type="PANTHER" id="PTHR32059:SF0">
    <property type="entry name" value="RAB11-BINDING PROTEIN RELCH"/>
    <property type="match status" value="1"/>
</dbReference>
<dbReference type="Gene3D" id="1.25.10.10">
    <property type="entry name" value="Leucine-rich Repeat Variant"/>
    <property type="match status" value="2"/>
</dbReference>
<dbReference type="InterPro" id="IPR021133">
    <property type="entry name" value="HEAT_type_2"/>
</dbReference>
<dbReference type="SUPFAM" id="SSF48371">
    <property type="entry name" value="ARM repeat"/>
    <property type="match status" value="1"/>
</dbReference>
<dbReference type="AlphaFoldDB" id="A0AAU9W2Z2"/>
<accession>A0AAU9W2Z2</accession>
<feature type="compositionally biased region" description="Polar residues" evidence="4">
    <location>
        <begin position="403"/>
        <end position="413"/>
    </location>
</feature>
<protein>
    <recommendedName>
        <fullName evidence="7">LisH domain-containing protein</fullName>
    </recommendedName>
</protein>
<gene>
    <name evidence="5" type="ORF">PMEA_00028790</name>
</gene>
<feature type="region of interest" description="Disordered" evidence="4">
    <location>
        <begin position="293"/>
        <end position="426"/>
    </location>
</feature>
<dbReference type="Pfam" id="PF02985">
    <property type="entry name" value="HEAT"/>
    <property type="match status" value="1"/>
</dbReference>
<feature type="region of interest" description="Disordered" evidence="4">
    <location>
        <begin position="130"/>
        <end position="164"/>
    </location>
</feature>
<evidence type="ECO:0000313" key="6">
    <source>
        <dbReference type="Proteomes" id="UP001159428"/>
    </source>
</evidence>
<dbReference type="InterPro" id="IPR016024">
    <property type="entry name" value="ARM-type_fold"/>
</dbReference>
<feature type="compositionally biased region" description="Basic and acidic residues" evidence="4">
    <location>
        <begin position="358"/>
        <end position="388"/>
    </location>
</feature>